<evidence type="ECO:0000259" key="1">
    <source>
        <dbReference type="Pfam" id="PF01636"/>
    </source>
</evidence>
<dbReference type="SUPFAM" id="SSF56112">
    <property type="entry name" value="Protein kinase-like (PK-like)"/>
    <property type="match status" value="1"/>
</dbReference>
<reference evidence="2 3" key="1">
    <citation type="submission" date="2018-02" db="EMBL/GenBank/DDBJ databases">
        <title>Comparative genomes isolates from brazilian mangrove.</title>
        <authorList>
            <person name="Araujo J.E."/>
            <person name="Taketani R.G."/>
            <person name="Silva M.C.P."/>
            <person name="Loureco M.V."/>
            <person name="Andreote F.D."/>
        </authorList>
    </citation>
    <scope>NUCLEOTIDE SEQUENCE [LARGE SCALE GENOMIC DNA]</scope>
    <source>
        <strain evidence="2 3">Hex-1 MGV</strain>
    </source>
</reference>
<dbReference type="RefSeq" id="WP_105332167.1">
    <property type="nucleotide sequence ID" value="NZ_PUHY01000014.1"/>
</dbReference>
<proteinExistence type="predicted"/>
<dbReference type="InterPro" id="IPR011009">
    <property type="entry name" value="Kinase-like_dom_sf"/>
</dbReference>
<evidence type="ECO:0000313" key="2">
    <source>
        <dbReference type="EMBL" id="PQO30262.1"/>
    </source>
</evidence>
<name>A0A2S8FDP7_9BACT</name>
<evidence type="ECO:0000313" key="3">
    <source>
        <dbReference type="Proteomes" id="UP000238322"/>
    </source>
</evidence>
<gene>
    <name evidence="2" type="ORF">C5Y83_23090</name>
</gene>
<accession>A0A2S8FDP7</accession>
<organism evidence="2 3">
    <name type="scientific">Blastopirellula marina</name>
    <dbReference type="NCBI Taxonomy" id="124"/>
    <lineage>
        <taxon>Bacteria</taxon>
        <taxon>Pseudomonadati</taxon>
        <taxon>Planctomycetota</taxon>
        <taxon>Planctomycetia</taxon>
        <taxon>Pirellulales</taxon>
        <taxon>Pirellulaceae</taxon>
        <taxon>Blastopirellula</taxon>
    </lineage>
</organism>
<dbReference type="Proteomes" id="UP000238322">
    <property type="component" value="Unassembled WGS sequence"/>
</dbReference>
<dbReference type="InterPro" id="IPR002575">
    <property type="entry name" value="Aminoglycoside_PTrfase"/>
</dbReference>
<dbReference type="OrthoDB" id="283096at2"/>
<dbReference type="Gene3D" id="3.90.1200.10">
    <property type="match status" value="1"/>
</dbReference>
<dbReference type="Gene3D" id="3.30.200.20">
    <property type="entry name" value="Phosphorylase Kinase, domain 1"/>
    <property type="match status" value="1"/>
</dbReference>
<dbReference type="AlphaFoldDB" id="A0A2S8FDP7"/>
<feature type="domain" description="Aminoglycoside phosphotransferase" evidence="1">
    <location>
        <begin position="25"/>
        <end position="253"/>
    </location>
</feature>
<dbReference type="Pfam" id="PF01636">
    <property type="entry name" value="APH"/>
    <property type="match status" value="1"/>
</dbReference>
<dbReference type="EMBL" id="PUHY01000014">
    <property type="protein sequence ID" value="PQO30262.1"/>
    <property type="molecule type" value="Genomic_DNA"/>
</dbReference>
<comment type="caution">
    <text evidence="2">The sequence shown here is derived from an EMBL/GenBank/DDBJ whole genome shotgun (WGS) entry which is preliminary data.</text>
</comment>
<sequence length="337" mass="39373">MDHNFDTLRHVLANFRLEGIRSGNVTRLKGGLSGSDVWQVESPWGSFCLKCMPEGFSVQRITAIHQAVTWRRDAGMKCLVGYCQATSGQTFVEHDGRIWELQMWAKGEEPLPPYTNWQKTGMFQAVARFHRILQDTPHDRSQLAKSEGVSVRLDMLRTWRKHRLQELDPRLASYEHPRRKELLSIILFAFQEYQHLLEPLLEEVGRHEYLVDQCIGDPRPENFRFENHQISALIDLGSMRRDNIALDISRLASEVSFQTPVDWQFTWDCIEVIRPLKEAEKHLAHVLDAANVVLTGLKWVQWLLLDGYSFQNEELVDARLHHLCYRLREIDQHPAWK</sequence>
<protein>
    <recommendedName>
        <fullName evidence="1">Aminoglycoside phosphotransferase domain-containing protein</fullName>
    </recommendedName>
</protein>